<evidence type="ECO:0000256" key="6">
    <source>
        <dbReference type="SAM" id="Phobius"/>
    </source>
</evidence>
<keyword evidence="3 6" id="KW-0812">Transmembrane</keyword>
<protein>
    <submittedName>
        <fullName evidence="8">Phage shock protein PspC (Stress-responsive transcriptional regulator)</fullName>
    </submittedName>
</protein>
<evidence type="ECO:0000256" key="4">
    <source>
        <dbReference type="ARBA" id="ARBA00022989"/>
    </source>
</evidence>
<evidence type="ECO:0000313" key="9">
    <source>
        <dbReference type="Proteomes" id="UP000199159"/>
    </source>
</evidence>
<keyword evidence="2" id="KW-1003">Cell membrane</keyword>
<evidence type="ECO:0000256" key="3">
    <source>
        <dbReference type="ARBA" id="ARBA00022692"/>
    </source>
</evidence>
<evidence type="ECO:0000313" key="8">
    <source>
        <dbReference type="EMBL" id="SDP88322.1"/>
    </source>
</evidence>
<evidence type="ECO:0000256" key="5">
    <source>
        <dbReference type="ARBA" id="ARBA00023136"/>
    </source>
</evidence>
<feature type="domain" description="Phage shock protein PspC N-terminal" evidence="7">
    <location>
        <begin position="2"/>
        <end position="60"/>
    </location>
</feature>
<dbReference type="Proteomes" id="UP000199159">
    <property type="component" value="Unassembled WGS sequence"/>
</dbReference>
<comment type="subcellular location">
    <subcellularLocation>
        <location evidence="1">Cell membrane</location>
        <topology evidence="1">Single-pass membrane protein</topology>
    </subcellularLocation>
</comment>
<evidence type="ECO:0000256" key="2">
    <source>
        <dbReference type="ARBA" id="ARBA00022475"/>
    </source>
</evidence>
<dbReference type="EMBL" id="FNJU01000010">
    <property type="protein sequence ID" value="SDP88322.1"/>
    <property type="molecule type" value="Genomic_DNA"/>
</dbReference>
<dbReference type="STRING" id="930152.SAMN05216565_11095"/>
<keyword evidence="4 6" id="KW-1133">Transmembrane helix</keyword>
<dbReference type="GO" id="GO:0005886">
    <property type="term" value="C:plasma membrane"/>
    <property type="evidence" value="ECO:0007669"/>
    <property type="project" value="UniProtKB-SubCell"/>
</dbReference>
<evidence type="ECO:0000259" key="7">
    <source>
        <dbReference type="Pfam" id="PF04024"/>
    </source>
</evidence>
<feature type="transmembrane region" description="Helical" evidence="6">
    <location>
        <begin position="33"/>
        <end position="56"/>
    </location>
</feature>
<keyword evidence="9" id="KW-1185">Reference proteome</keyword>
<reference evidence="9" key="1">
    <citation type="submission" date="2016-10" db="EMBL/GenBank/DDBJ databases">
        <authorList>
            <person name="Varghese N."/>
            <person name="Submissions S."/>
        </authorList>
    </citation>
    <scope>NUCLEOTIDE SEQUENCE [LARGE SCALE GENOMIC DNA]</scope>
    <source>
        <strain evidence="9">IBRC-M10078</strain>
    </source>
</reference>
<keyword evidence="5 6" id="KW-0472">Membrane</keyword>
<dbReference type="PANTHER" id="PTHR33885:SF3">
    <property type="entry name" value="PHAGE SHOCK PROTEIN C"/>
    <property type="match status" value="1"/>
</dbReference>
<dbReference type="RefSeq" id="WP_090857196.1">
    <property type="nucleotide sequence ID" value="NZ_FNJU01000010.1"/>
</dbReference>
<sequence length="65" mass="7520">MKKLYRSRTNRKFAGVVGGLAEYLGMDSTLLRILFVLGLFISFGTFFLVYLVWIFVVPNERDAIR</sequence>
<dbReference type="Pfam" id="PF04024">
    <property type="entry name" value="PspC"/>
    <property type="match status" value="1"/>
</dbReference>
<dbReference type="InterPro" id="IPR052027">
    <property type="entry name" value="PspC"/>
</dbReference>
<evidence type="ECO:0000256" key="1">
    <source>
        <dbReference type="ARBA" id="ARBA00004162"/>
    </source>
</evidence>
<dbReference type="AlphaFoldDB" id="A0A1H0WC91"/>
<dbReference type="InterPro" id="IPR007168">
    <property type="entry name" value="Phageshock_PspC_N"/>
</dbReference>
<dbReference type="PANTHER" id="PTHR33885">
    <property type="entry name" value="PHAGE SHOCK PROTEIN C"/>
    <property type="match status" value="1"/>
</dbReference>
<dbReference type="OrthoDB" id="9815286at2"/>
<organism evidence="8 9">
    <name type="scientific">Litchfieldia salsa</name>
    <dbReference type="NCBI Taxonomy" id="930152"/>
    <lineage>
        <taxon>Bacteria</taxon>
        <taxon>Bacillati</taxon>
        <taxon>Bacillota</taxon>
        <taxon>Bacilli</taxon>
        <taxon>Bacillales</taxon>
        <taxon>Bacillaceae</taxon>
        <taxon>Litchfieldia</taxon>
    </lineage>
</organism>
<gene>
    <name evidence="8" type="ORF">SAMN05216565_11095</name>
</gene>
<accession>A0A1H0WC91</accession>
<name>A0A1H0WC91_9BACI</name>
<proteinExistence type="predicted"/>